<organism evidence="7">
    <name type="scientific">bioreactor metagenome</name>
    <dbReference type="NCBI Taxonomy" id="1076179"/>
    <lineage>
        <taxon>unclassified sequences</taxon>
        <taxon>metagenomes</taxon>
        <taxon>ecological metagenomes</taxon>
    </lineage>
</organism>
<dbReference type="InterPro" id="IPR004391">
    <property type="entry name" value="Glu_race"/>
</dbReference>
<comment type="caution">
    <text evidence="7">The sequence shown here is derived from an EMBL/GenBank/DDBJ whole genome shotgun (WGS) entry which is preliminary data.</text>
</comment>
<dbReference type="GO" id="GO:0071555">
    <property type="term" value="P:cell wall organization"/>
    <property type="evidence" value="ECO:0007669"/>
    <property type="project" value="UniProtKB-KW"/>
</dbReference>
<dbReference type="GO" id="GO:0008360">
    <property type="term" value="P:regulation of cell shape"/>
    <property type="evidence" value="ECO:0007669"/>
    <property type="project" value="UniProtKB-KW"/>
</dbReference>
<evidence type="ECO:0000256" key="2">
    <source>
        <dbReference type="ARBA" id="ARBA00013090"/>
    </source>
</evidence>
<protein>
    <recommendedName>
        <fullName evidence="2">glutamate racemase</fullName>
        <ecNumber evidence="2">5.1.1.3</ecNumber>
    </recommendedName>
</protein>
<dbReference type="InterPro" id="IPR015942">
    <property type="entry name" value="Asp/Glu/hydantoin_racemase"/>
</dbReference>
<dbReference type="EMBL" id="VSSQ01007489">
    <property type="protein sequence ID" value="MPM36076.1"/>
    <property type="molecule type" value="Genomic_DNA"/>
</dbReference>
<dbReference type="InterPro" id="IPR001920">
    <property type="entry name" value="Asp/Glu_race"/>
</dbReference>
<comment type="catalytic activity">
    <reaction evidence="1">
        <text>L-glutamate = D-glutamate</text>
        <dbReference type="Rhea" id="RHEA:12813"/>
        <dbReference type="ChEBI" id="CHEBI:29985"/>
        <dbReference type="ChEBI" id="CHEBI:29986"/>
        <dbReference type="EC" id="5.1.1.3"/>
    </reaction>
</comment>
<dbReference type="GO" id="GO:0009252">
    <property type="term" value="P:peptidoglycan biosynthetic process"/>
    <property type="evidence" value="ECO:0007669"/>
    <property type="project" value="UniProtKB-KW"/>
</dbReference>
<dbReference type="NCBIfam" id="TIGR00067">
    <property type="entry name" value="glut_race"/>
    <property type="match status" value="1"/>
</dbReference>
<dbReference type="FunFam" id="3.40.50.1860:FF:000001">
    <property type="entry name" value="Glutamate racemase"/>
    <property type="match status" value="1"/>
</dbReference>
<evidence type="ECO:0000256" key="1">
    <source>
        <dbReference type="ARBA" id="ARBA00001602"/>
    </source>
</evidence>
<dbReference type="GO" id="GO:0008881">
    <property type="term" value="F:glutamate racemase activity"/>
    <property type="evidence" value="ECO:0007669"/>
    <property type="project" value="UniProtKB-EC"/>
</dbReference>
<evidence type="ECO:0000313" key="7">
    <source>
        <dbReference type="EMBL" id="MPM36076.1"/>
    </source>
</evidence>
<evidence type="ECO:0000256" key="6">
    <source>
        <dbReference type="ARBA" id="ARBA00023316"/>
    </source>
</evidence>
<evidence type="ECO:0000256" key="4">
    <source>
        <dbReference type="ARBA" id="ARBA00022984"/>
    </source>
</evidence>
<proteinExistence type="inferred from homology"/>
<dbReference type="PANTHER" id="PTHR21198">
    <property type="entry name" value="GLUTAMATE RACEMASE"/>
    <property type="match status" value="1"/>
</dbReference>
<name>A0A644Z5D6_9ZZZZ</name>
<dbReference type="Gene3D" id="3.40.50.1860">
    <property type="match status" value="2"/>
</dbReference>
<sequence>MLNKNAPIGVLDSGVGGLSVLKCLKELLPHEKFIYLGDTARTPYGPRSEKEVRQFVGEMLDYFETQGTKLVIVACNTLTVLGVDTLKGNHEFDIVGMSKGAKLVLNASNNKTIGVFATEFTINSGAHKAAIMALDTAATVVPKACPKFVPLIEGERFGSSEIADAVAEYAVPLKAAGVDTLILSCTHYPFIKKEIEREMGDKVRVIDPAEQTALDAQTVLRKAGLLSESSAGQTAICFTADLARGKRIASRMFEVASCEFRTVSLG</sequence>
<dbReference type="HAMAP" id="MF_00258">
    <property type="entry name" value="Glu_racemase"/>
    <property type="match status" value="1"/>
</dbReference>
<dbReference type="Pfam" id="PF01177">
    <property type="entry name" value="Asp_Glu_race"/>
    <property type="match status" value="1"/>
</dbReference>
<dbReference type="AlphaFoldDB" id="A0A644Z5D6"/>
<dbReference type="PANTHER" id="PTHR21198:SF2">
    <property type="entry name" value="GLUTAMATE RACEMASE"/>
    <property type="match status" value="1"/>
</dbReference>
<reference evidence="7" key="1">
    <citation type="submission" date="2019-08" db="EMBL/GenBank/DDBJ databases">
        <authorList>
            <person name="Kucharzyk K."/>
            <person name="Murdoch R.W."/>
            <person name="Higgins S."/>
            <person name="Loffler F."/>
        </authorList>
    </citation>
    <scope>NUCLEOTIDE SEQUENCE</scope>
</reference>
<keyword evidence="6" id="KW-0961">Cell wall biogenesis/degradation</keyword>
<evidence type="ECO:0000256" key="5">
    <source>
        <dbReference type="ARBA" id="ARBA00023235"/>
    </source>
</evidence>
<dbReference type="EC" id="5.1.1.3" evidence="2"/>
<keyword evidence="4" id="KW-0573">Peptidoglycan synthesis</keyword>
<keyword evidence="5 7" id="KW-0413">Isomerase</keyword>
<keyword evidence="3" id="KW-0133">Cell shape</keyword>
<gene>
    <name evidence="7" type="primary">murI_15</name>
    <name evidence="7" type="ORF">SDC9_82671</name>
</gene>
<accession>A0A644Z5D6</accession>
<dbReference type="SUPFAM" id="SSF53681">
    <property type="entry name" value="Aspartate/glutamate racemase"/>
    <property type="match status" value="2"/>
</dbReference>
<evidence type="ECO:0000256" key="3">
    <source>
        <dbReference type="ARBA" id="ARBA00022960"/>
    </source>
</evidence>